<evidence type="ECO:0000256" key="8">
    <source>
        <dbReference type="ARBA" id="ARBA00022989"/>
    </source>
</evidence>
<keyword evidence="9" id="KW-0472">Membrane</keyword>
<dbReference type="PRINTS" id="PR00019">
    <property type="entry name" value="LEURICHRPT"/>
</dbReference>
<dbReference type="PANTHER" id="PTHR48061">
    <property type="entry name" value="LEUCINE-RICH REPEAT RECEPTOR PROTEIN KINASE EMS1-LIKE-RELATED"/>
    <property type="match status" value="1"/>
</dbReference>
<keyword evidence="3" id="KW-1003">Cell membrane</keyword>
<organism evidence="13 14">
    <name type="scientific">Vitis vinifera</name>
    <name type="common">Grape</name>
    <dbReference type="NCBI Taxonomy" id="29760"/>
    <lineage>
        <taxon>Eukaryota</taxon>
        <taxon>Viridiplantae</taxon>
        <taxon>Streptophyta</taxon>
        <taxon>Embryophyta</taxon>
        <taxon>Tracheophyta</taxon>
        <taxon>Spermatophyta</taxon>
        <taxon>Magnoliopsida</taxon>
        <taxon>eudicotyledons</taxon>
        <taxon>Gunneridae</taxon>
        <taxon>Pentapetalae</taxon>
        <taxon>rosids</taxon>
        <taxon>Vitales</taxon>
        <taxon>Vitaceae</taxon>
        <taxon>Viteae</taxon>
        <taxon>Vitis</taxon>
    </lineage>
</organism>
<evidence type="ECO:0000313" key="13">
    <source>
        <dbReference type="EMBL" id="RVW95206.1"/>
    </source>
</evidence>
<dbReference type="FunFam" id="3.80.10.10:FF:000400">
    <property type="entry name" value="Nuclear pore complex protein NUP107"/>
    <property type="match status" value="1"/>
</dbReference>
<dbReference type="FunFam" id="3.80.10.10:FF:000041">
    <property type="entry name" value="LRR receptor-like serine/threonine-protein kinase ERECTA"/>
    <property type="match status" value="1"/>
</dbReference>
<dbReference type="PANTHER" id="PTHR48061:SF12">
    <property type="entry name" value="DISEASE RESISTANCE LIKE PROTEIN"/>
    <property type="match status" value="1"/>
</dbReference>
<sequence length="659" mass="73033">MVTNSSSSMQQPLCHDSESSALLQFKQSFLTDEHASYDPSAYSKVSMWKSHGEGSNCCSWDGVECNRETGHVIGLLLASSHLNGSINSSSSLFSLVHLQRLDLSDNYFNHSQIPYGVGQLSRLRSLNLSYSGFSGPIPSSLVELVNLRYLSLRGNYLNGTVDLNMLKKLKNLTYLQLSNNMLSLLSYNDTNVTLPKLKILGLDACNLTKIPEFLQNQDKLEVLCLSNNKIHGPIPSWMWNISKETLVSLILSGNFLTGFEQLPAVLPWSRMHILDLSSNMLQGSLPVPPPSTFDYSVSGYKLSGQIPPLICNMSSLSLLDLSGNSLSGRIPQCLTNLSSSLSILNLRGNHLHGSIPQTCTETSNLRMIDLSENQLQGKIPGSLANCMMLEELVLGSNLINDIFPFWLGSLPRLQVLILRSNLFHGAIGRPKTNFQFSKLRIIDLSYNGFTDNLTYIQADLEFEVPQYSWKDPYSFSMTMMNKGMTREYKKIPDILTIIDLSSNKFYGEIPESIGNPKGLQALNLSNNALTGPIPTSLANLTLLEALDLSQNKLSREIPQQLVQLTFLEFFNVSHNHLTGPIPQGKQFATFPNTSFDGNLGLCGSPLSRACGNSEASPPAPSIPQQSSASEFDWKIVLMGIRKWANNWSFCWVHLDLMET</sequence>
<dbReference type="InterPro" id="IPR003591">
    <property type="entry name" value="Leu-rich_rpt_typical-subtyp"/>
</dbReference>
<proteinExistence type="inferred from homology"/>
<dbReference type="EMBL" id="QGNW01000116">
    <property type="protein sequence ID" value="RVW95206.1"/>
    <property type="molecule type" value="Genomic_DNA"/>
</dbReference>
<dbReference type="Gene3D" id="3.80.10.10">
    <property type="entry name" value="Ribonuclease Inhibitor"/>
    <property type="match status" value="3"/>
</dbReference>
<dbReference type="SMART" id="SM00369">
    <property type="entry name" value="LRR_TYP"/>
    <property type="match status" value="6"/>
</dbReference>
<dbReference type="Pfam" id="PF08263">
    <property type="entry name" value="LRRNT_2"/>
    <property type="match status" value="1"/>
</dbReference>
<protein>
    <submittedName>
        <fullName evidence="13">Receptor like protein 42</fullName>
    </submittedName>
</protein>
<comment type="similarity">
    <text evidence="2">Belongs to the RLP family.</text>
</comment>
<gene>
    <name evidence="13" type="primary">RLP42_16</name>
    <name evidence="13" type="ORF">CK203_025625</name>
</gene>
<evidence type="ECO:0000313" key="14">
    <source>
        <dbReference type="Proteomes" id="UP000288805"/>
    </source>
</evidence>
<evidence type="ECO:0000256" key="3">
    <source>
        <dbReference type="ARBA" id="ARBA00022475"/>
    </source>
</evidence>
<keyword evidence="11" id="KW-0325">Glycoprotein</keyword>
<evidence type="ECO:0000256" key="11">
    <source>
        <dbReference type="ARBA" id="ARBA00023180"/>
    </source>
</evidence>
<dbReference type="SUPFAM" id="SSF52058">
    <property type="entry name" value="L domain-like"/>
    <property type="match status" value="2"/>
</dbReference>
<evidence type="ECO:0000256" key="5">
    <source>
        <dbReference type="ARBA" id="ARBA00022692"/>
    </source>
</evidence>
<accession>A0A438IEN2</accession>
<keyword evidence="5" id="KW-0812">Transmembrane</keyword>
<dbReference type="InterPro" id="IPR013210">
    <property type="entry name" value="LRR_N_plant-typ"/>
</dbReference>
<dbReference type="InterPro" id="IPR046956">
    <property type="entry name" value="RLP23-like"/>
</dbReference>
<evidence type="ECO:0000259" key="12">
    <source>
        <dbReference type="Pfam" id="PF08263"/>
    </source>
</evidence>
<dbReference type="InterPro" id="IPR032675">
    <property type="entry name" value="LRR_dom_sf"/>
</dbReference>
<dbReference type="GO" id="GO:0005886">
    <property type="term" value="C:plasma membrane"/>
    <property type="evidence" value="ECO:0007669"/>
    <property type="project" value="UniProtKB-SubCell"/>
</dbReference>
<evidence type="ECO:0000256" key="1">
    <source>
        <dbReference type="ARBA" id="ARBA00004251"/>
    </source>
</evidence>
<evidence type="ECO:0000256" key="10">
    <source>
        <dbReference type="ARBA" id="ARBA00023170"/>
    </source>
</evidence>
<dbReference type="Pfam" id="PF13855">
    <property type="entry name" value="LRR_8"/>
    <property type="match status" value="2"/>
</dbReference>
<name>A0A438IEN2_VITVI</name>
<reference evidence="13 14" key="1">
    <citation type="journal article" date="2018" name="PLoS Genet.">
        <title>Population sequencing reveals clonal diversity and ancestral inbreeding in the grapevine cultivar Chardonnay.</title>
        <authorList>
            <person name="Roach M.J."/>
            <person name="Johnson D.L."/>
            <person name="Bohlmann J."/>
            <person name="van Vuuren H.J."/>
            <person name="Jones S.J."/>
            <person name="Pretorius I.S."/>
            <person name="Schmidt S.A."/>
            <person name="Borneman A.R."/>
        </authorList>
    </citation>
    <scope>NUCLEOTIDE SEQUENCE [LARGE SCALE GENOMIC DNA]</scope>
    <source>
        <strain evidence="14">cv. Chardonnay</strain>
        <tissue evidence="13">Leaf</tissue>
    </source>
</reference>
<dbReference type="InterPro" id="IPR001611">
    <property type="entry name" value="Leu-rich_rpt"/>
</dbReference>
<keyword evidence="6" id="KW-0732">Signal</keyword>
<dbReference type="FunFam" id="3.80.10.10:FF:000213">
    <property type="entry name" value="Tyrosine-sulfated glycopeptide receptor 1"/>
    <property type="match status" value="1"/>
</dbReference>
<dbReference type="Proteomes" id="UP000288805">
    <property type="component" value="Unassembled WGS sequence"/>
</dbReference>
<evidence type="ECO:0000256" key="6">
    <source>
        <dbReference type="ARBA" id="ARBA00022729"/>
    </source>
</evidence>
<evidence type="ECO:0000256" key="7">
    <source>
        <dbReference type="ARBA" id="ARBA00022737"/>
    </source>
</evidence>
<evidence type="ECO:0000256" key="9">
    <source>
        <dbReference type="ARBA" id="ARBA00023136"/>
    </source>
</evidence>
<keyword evidence="10 13" id="KW-0675">Receptor</keyword>
<dbReference type="AlphaFoldDB" id="A0A438IEN2"/>
<dbReference type="Pfam" id="PF00560">
    <property type="entry name" value="LRR_1"/>
    <property type="match status" value="3"/>
</dbReference>
<keyword evidence="7" id="KW-0677">Repeat</keyword>
<feature type="domain" description="Leucine-rich repeat-containing N-terminal plant-type" evidence="12">
    <location>
        <begin position="15"/>
        <end position="66"/>
    </location>
</feature>
<comment type="subcellular location">
    <subcellularLocation>
        <location evidence="1">Cell membrane</location>
        <topology evidence="1">Single-pass type I membrane protein</topology>
    </subcellularLocation>
</comment>
<evidence type="ECO:0000256" key="4">
    <source>
        <dbReference type="ARBA" id="ARBA00022614"/>
    </source>
</evidence>
<keyword evidence="4" id="KW-0433">Leucine-rich repeat</keyword>
<evidence type="ECO:0000256" key="2">
    <source>
        <dbReference type="ARBA" id="ARBA00009592"/>
    </source>
</evidence>
<comment type="caution">
    <text evidence="13">The sequence shown here is derived from an EMBL/GenBank/DDBJ whole genome shotgun (WGS) entry which is preliminary data.</text>
</comment>
<keyword evidence="8" id="KW-1133">Transmembrane helix</keyword>